<evidence type="ECO:0000256" key="1">
    <source>
        <dbReference type="ARBA" id="ARBA00025604"/>
    </source>
</evidence>
<gene>
    <name evidence="2" type="ORF">GMA92_12715</name>
</gene>
<dbReference type="EMBL" id="WMQE01000033">
    <property type="protein sequence ID" value="MTK22272.1"/>
    <property type="molecule type" value="Genomic_DNA"/>
</dbReference>
<dbReference type="NCBIfam" id="NF040579">
    <property type="entry name" value="S1_dom_CvfD"/>
    <property type="match status" value="1"/>
</dbReference>
<dbReference type="InterPro" id="IPR050437">
    <property type="entry name" value="Ribos_protein_bS1-like"/>
</dbReference>
<dbReference type="GeneID" id="60057492"/>
<sequence length="123" mass="13934">MKIKEGSIVRGKVTGIQPYGAFVQLSEDCNGLIHISELSDGYVKDIRDFVHIGEFIDVKVLKFNSESLQARLSLRGVANNNYRYNRMKASDFETSNGFAPLAQQLPIWIRDSLEKIARVNKED</sequence>
<organism evidence="2 3">
    <name type="scientific">Turicibacter sanguinis</name>
    <dbReference type="NCBI Taxonomy" id="154288"/>
    <lineage>
        <taxon>Bacteria</taxon>
        <taxon>Bacillati</taxon>
        <taxon>Bacillota</taxon>
        <taxon>Erysipelotrichia</taxon>
        <taxon>Erysipelotrichales</taxon>
        <taxon>Turicibacteraceae</taxon>
        <taxon>Turicibacter</taxon>
    </lineage>
</organism>
<dbReference type="Gene3D" id="2.40.50.140">
    <property type="entry name" value="Nucleic acid-binding proteins"/>
    <property type="match status" value="1"/>
</dbReference>
<dbReference type="Proteomes" id="UP000487649">
    <property type="component" value="Unassembled WGS sequence"/>
</dbReference>
<dbReference type="SMART" id="SM00316">
    <property type="entry name" value="S1"/>
    <property type="match status" value="1"/>
</dbReference>
<dbReference type="GO" id="GO:0006412">
    <property type="term" value="P:translation"/>
    <property type="evidence" value="ECO:0007669"/>
    <property type="project" value="TreeGrafter"/>
</dbReference>
<reference evidence="2 3" key="1">
    <citation type="journal article" date="2019" name="Nat. Med.">
        <title>A library of human gut bacterial isolates paired with longitudinal multiomics data enables mechanistic microbiome research.</title>
        <authorList>
            <person name="Poyet M."/>
            <person name="Groussin M."/>
            <person name="Gibbons S.M."/>
            <person name="Avila-Pacheco J."/>
            <person name="Jiang X."/>
            <person name="Kearney S.M."/>
            <person name="Perrotta A.R."/>
            <person name="Berdy B."/>
            <person name="Zhao S."/>
            <person name="Lieberman T.D."/>
            <person name="Swanson P.K."/>
            <person name="Smith M."/>
            <person name="Roesemann S."/>
            <person name="Alexander J.E."/>
            <person name="Rich S.A."/>
            <person name="Livny J."/>
            <person name="Vlamakis H."/>
            <person name="Clish C."/>
            <person name="Bullock K."/>
            <person name="Deik A."/>
            <person name="Scott J."/>
            <person name="Pierce K.A."/>
            <person name="Xavier R.J."/>
            <person name="Alm E.J."/>
        </authorList>
    </citation>
    <scope>NUCLEOTIDE SEQUENCE [LARGE SCALE GENOMIC DNA]</scope>
    <source>
        <strain evidence="2 3">BIOML-A198</strain>
    </source>
</reference>
<dbReference type="GO" id="GO:0003729">
    <property type="term" value="F:mRNA binding"/>
    <property type="evidence" value="ECO:0007669"/>
    <property type="project" value="TreeGrafter"/>
</dbReference>
<dbReference type="InterPro" id="IPR012340">
    <property type="entry name" value="NA-bd_OB-fold"/>
</dbReference>
<dbReference type="PANTHER" id="PTHR10724">
    <property type="entry name" value="30S RIBOSOMAL PROTEIN S1"/>
    <property type="match status" value="1"/>
</dbReference>
<dbReference type="FunFam" id="2.40.50.140:FF:000103">
    <property type="entry name" value="protein RRP5 homolog"/>
    <property type="match status" value="1"/>
</dbReference>
<accession>A0A173SWL3</accession>
<dbReference type="OrthoDB" id="9810507at2"/>
<comment type="function">
    <text evidence="1">Binds mRNA; thus facilitating recognition of the initiation point. It is needed to translate mRNA with a short Shine-Dalgarno (SD) purine-rich sequence.</text>
</comment>
<dbReference type="InterPro" id="IPR003029">
    <property type="entry name" value="S1_domain"/>
</dbReference>
<dbReference type="RefSeq" id="WP_006784148.1">
    <property type="nucleotide sequence ID" value="NZ_CABJBH010000012.1"/>
</dbReference>
<name>A0A173SWL3_9FIRM</name>
<comment type="caution">
    <text evidence="2">The sequence shown here is derived from an EMBL/GenBank/DDBJ whole genome shotgun (WGS) entry which is preliminary data.</text>
</comment>
<dbReference type="PROSITE" id="PS50126">
    <property type="entry name" value="S1"/>
    <property type="match status" value="1"/>
</dbReference>
<dbReference type="Pfam" id="PF00575">
    <property type="entry name" value="S1"/>
    <property type="match status" value="1"/>
</dbReference>
<evidence type="ECO:0000313" key="2">
    <source>
        <dbReference type="EMBL" id="MTK22272.1"/>
    </source>
</evidence>
<dbReference type="SUPFAM" id="SSF50249">
    <property type="entry name" value="Nucleic acid-binding proteins"/>
    <property type="match status" value="1"/>
</dbReference>
<evidence type="ECO:0000313" key="3">
    <source>
        <dbReference type="Proteomes" id="UP000487649"/>
    </source>
</evidence>
<dbReference type="GO" id="GO:0003735">
    <property type="term" value="F:structural constituent of ribosome"/>
    <property type="evidence" value="ECO:0007669"/>
    <property type="project" value="TreeGrafter"/>
</dbReference>
<protein>
    <submittedName>
        <fullName evidence="2">S1 RNA-binding domain-containing protein</fullName>
    </submittedName>
</protein>
<dbReference type="PANTHER" id="PTHR10724:SF10">
    <property type="entry name" value="S1 RNA-BINDING DOMAIN-CONTAINING PROTEIN 1"/>
    <property type="match status" value="1"/>
</dbReference>
<dbReference type="AlphaFoldDB" id="A0A173SWL3"/>
<proteinExistence type="predicted"/>